<dbReference type="Pfam" id="PF01226">
    <property type="entry name" value="Form_Nir_trans"/>
    <property type="match status" value="1"/>
</dbReference>
<comment type="similarity">
    <text evidence="5">Belongs to the FNT transporter (TC 1.A.16) family.</text>
</comment>
<protein>
    <submittedName>
        <fullName evidence="8">Formate transporter</fullName>
    </submittedName>
</protein>
<evidence type="ECO:0000256" key="5">
    <source>
        <dbReference type="ARBA" id="ARBA00049660"/>
    </source>
</evidence>
<evidence type="ECO:0000256" key="4">
    <source>
        <dbReference type="ARBA" id="ARBA00023136"/>
    </source>
</evidence>
<feature type="transmembrane region" description="Helical" evidence="7">
    <location>
        <begin position="249"/>
        <end position="272"/>
    </location>
</feature>
<dbReference type="RefSeq" id="WP_183376002.1">
    <property type="nucleotide sequence ID" value="NZ_CBCSFZ010000012.1"/>
</dbReference>
<accession>A0A839QS39</accession>
<comment type="caution">
    <text evidence="8">The sequence shown here is derived from an EMBL/GenBank/DDBJ whole genome shotgun (WGS) entry which is preliminary data.</text>
</comment>
<dbReference type="GO" id="GO:0005886">
    <property type="term" value="C:plasma membrane"/>
    <property type="evidence" value="ECO:0007669"/>
    <property type="project" value="TreeGrafter"/>
</dbReference>
<evidence type="ECO:0000313" key="8">
    <source>
        <dbReference type="EMBL" id="MBB3023124.1"/>
    </source>
</evidence>
<evidence type="ECO:0000256" key="1">
    <source>
        <dbReference type="ARBA" id="ARBA00004141"/>
    </source>
</evidence>
<gene>
    <name evidence="8" type="ORF">FHX50_001409</name>
</gene>
<dbReference type="AlphaFoldDB" id="A0A839QS39"/>
<feature type="transmembrane region" description="Helical" evidence="7">
    <location>
        <begin position="184"/>
        <end position="206"/>
    </location>
</feature>
<dbReference type="InterPro" id="IPR000292">
    <property type="entry name" value="For/NO2_transpt"/>
</dbReference>
<organism evidence="8 9">
    <name type="scientific">Helcobacillus massiliensis</name>
    <dbReference type="NCBI Taxonomy" id="521392"/>
    <lineage>
        <taxon>Bacteria</taxon>
        <taxon>Bacillati</taxon>
        <taxon>Actinomycetota</taxon>
        <taxon>Actinomycetes</taxon>
        <taxon>Micrococcales</taxon>
        <taxon>Dermabacteraceae</taxon>
        <taxon>Helcobacillus</taxon>
    </lineage>
</organism>
<dbReference type="NCBIfam" id="TIGR04060">
    <property type="entry name" value="formate_focA"/>
    <property type="match status" value="1"/>
</dbReference>
<evidence type="ECO:0000256" key="6">
    <source>
        <dbReference type="SAM" id="MobiDB-lite"/>
    </source>
</evidence>
<evidence type="ECO:0000256" key="2">
    <source>
        <dbReference type="ARBA" id="ARBA00022692"/>
    </source>
</evidence>
<dbReference type="PANTHER" id="PTHR30520">
    <property type="entry name" value="FORMATE TRANSPORTER-RELATED"/>
    <property type="match status" value="1"/>
</dbReference>
<dbReference type="Gene3D" id="1.20.1080.10">
    <property type="entry name" value="Glycerol uptake facilitator protein"/>
    <property type="match status" value="1"/>
</dbReference>
<reference evidence="8 9" key="1">
    <citation type="submission" date="2020-08" db="EMBL/GenBank/DDBJ databases">
        <title>Sequencing the genomes of 1000 actinobacteria strains.</title>
        <authorList>
            <person name="Klenk H.-P."/>
        </authorList>
    </citation>
    <scope>NUCLEOTIDE SEQUENCE [LARGE SCALE GENOMIC DNA]</scope>
    <source>
        <strain evidence="8 9">DSM 23040</strain>
    </source>
</reference>
<dbReference type="PROSITE" id="PS01005">
    <property type="entry name" value="FORMATE_NITRITE_TP_1"/>
    <property type="match status" value="1"/>
</dbReference>
<dbReference type="InterPro" id="IPR023999">
    <property type="entry name" value="Formate_transptr_FocA"/>
</dbReference>
<evidence type="ECO:0000313" key="9">
    <source>
        <dbReference type="Proteomes" id="UP000568050"/>
    </source>
</evidence>
<dbReference type="InterPro" id="IPR023271">
    <property type="entry name" value="Aquaporin-like"/>
</dbReference>
<sequence length="308" mass="32043">MAKAMEDGMYAKATKPIGELFWLALTGGAYIALGFIFFVTTQQGVGPTSGLPIGVTKLIGGLVFSTGLMLVVMSGSDLFTGTTMSLMPTLSKRLSWGMMARHWAVSYIGNLVGALIVVAIIALAKTPLSNGGAWGLVVVNTTQGKLSLGFVQAIALGVMANLAVCLAVWMAFAGRSATDKMLGIAGPIAFFVATGFEHSVANMFMLPMGWVITHVFGAEFWGSDAVQAAGVTQADFSSVTISNIVLHNLLPVTIGNIIGGALFVGGYFWVAYRRKALAEERAAAQAAAAPAEKADGVDRTDGGSHSAR</sequence>
<keyword evidence="2 7" id="KW-0812">Transmembrane</keyword>
<dbReference type="InterPro" id="IPR024002">
    <property type="entry name" value="For/NO2_transpt_CS"/>
</dbReference>
<keyword evidence="9" id="KW-1185">Reference proteome</keyword>
<dbReference type="Proteomes" id="UP000568050">
    <property type="component" value="Unassembled WGS sequence"/>
</dbReference>
<dbReference type="EMBL" id="JACHWP010000003">
    <property type="protein sequence ID" value="MBB3023124.1"/>
    <property type="molecule type" value="Genomic_DNA"/>
</dbReference>
<comment type="subcellular location">
    <subcellularLocation>
        <location evidence="1">Membrane</location>
        <topology evidence="1">Multi-pass membrane protein</topology>
    </subcellularLocation>
</comment>
<evidence type="ECO:0000256" key="3">
    <source>
        <dbReference type="ARBA" id="ARBA00022989"/>
    </source>
</evidence>
<proteinExistence type="inferred from homology"/>
<feature type="compositionally biased region" description="Basic and acidic residues" evidence="6">
    <location>
        <begin position="292"/>
        <end position="302"/>
    </location>
</feature>
<feature type="transmembrane region" description="Helical" evidence="7">
    <location>
        <begin position="59"/>
        <end position="82"/>
    </location>
</feature>
<feature type="transmembrane region" description="Helical" evidence="7">
    <location>
        <begin position="103"/>
        <end position="124"/>
    </location>
</feature>
<feature type="transmembrane region" description="Helical" evidence="7">
    <location>
        <begin position="150"/>
        <end position="172"/>
    </location>
</feature>
<feature type="region of interest" description="Disordered" evidence="6">
    <location>
        <begin position="286"/>
        <end position="308"/>
    </location>
</feature>
<dbReference type="GO" id="GO:0015499">
    <property type="term" value="F:formate transmembrane transporter activity"/>
    <property type="evidence" value="ECO:0007669"/>
    <property type="project" value="InterPro"/>
</dbReference>
<feature type="transmembrane region" description="Helical" evidence="7">
    <location>
        <begin position="20"/>
        <end position="39"/>
    </location>
</feature>
<evidence type="ECO:0000256" key="7">
    <source>
        <dbReference type="SAM" id="Phobius"/>
    </source>
</evidence>
<keyword evidence="3 7" id="KW-1133">Transmembrane helix</keyword>
<dbReference type="PANTHER" id="PTHR30520:SF6">
    <property type="entry name" value="FORMATE_NITRATE FAMILY TRANSPORTER (EUROFUNG)"/>
    <property type="match status" value="1"/>
</dbReference>
<keyword evidence="4 7" id="KW-0472">Membrane</keyword>
<dbReference type="NCBIfam" id="TIGR00790">
    <property type="entry name" value="fnt"/>
    <property type="match status" value="1"/>
</dbReference>
<name>A0A839QS39_9MICO</name>